<dbReference type="Gene3D" id="1.20.1640.10">
    <property type="entry name" value="Multidrug efflux transporter AcrB transmembrane domain"/>
    <property type="match status" value="2"/>
</dbReference>
<dbReference type="EMBL" id="BLXY01000006">
    <property type="protein sequence ID" value="GFO65033.1"/>
    <property type="molecule type" value="Genomic_DNA"/>
</dbReference>
<feature type="transmembrane region" description="Helical" evidence="3">
    <location>
        <begin position="915"/>
        <end position="940"/>
    </location>
</feature>
<dbReference type="GO" id="GO:0005886">
    <property type="term" value="C:plasma membrane"/>
    <property type="evidence" value="ECO:0007669"/>
    <property type="project" value="TreeGrafter"/>
</dbReference>
<comment type="similarity">
    <text evidence="1">Belongs to the outer membrane factor (OMF) (TC 1.B.17) family.</text>
</comment>
<dbReference type="PANTHER" id="PTHR32063">
    <property type="match status" value="1"/>
</dbReference>
<dbReference type="GO" id="GO:0042910">
    <property type="term" value="F:xenobiotic transmembrane transporter activity"/>
    <property type="evidence" value="ECO:0007669"/>
    <property type="project" value="TreeGrafter"/>
</dbReference>
<dbReference type="Gene3D" id="3.30.70.1440">
    <property type="entry name" value="Multidrug efflux transporter AcrB pore domain"/>
    <property type="match status" value="1"/>
</dbReference>
<protein>
    <recommendedName>
        <fullName evidence="6">Multidrug transporter AcrB</fullName>
    </recommendedName>
</protein>
<dbReference type="Pfam" id="PF00873">
    <property type="entry name" value="ACR_tran"/>
    <property type="match status" value="1"/>
</dbReference>
<dbReference type="GO" id="GO:0015562">
    <property type="term" value="F:efflux transmembrane transporter activity"/>
    <property type="evidence" value="ECO:0007669"/>
    <property type="project" value="InterPro"/>
</dbReference>
<dbReference type="PRINTS" id="PR00702">
    <property type="entry name" value="ACRIFLAVINRP"/>
</dbReference>
<evidence type="ECO:0000313" key="5">
    <source>
        <dbReference type="Proteomes" id="UP000568888"/>
    </source>
</evidence>
<feature type="transmembrane region" description="Helical" evidence="3">
    <location>
        <begin position="992"/>
        <end position="1015"/>
    </location>
</feature>
<feature type="transmembrane region" description="Helical" evidence="3">
    <location>
        <begin position="432"/>
        <end position="454"/>
    </location>
</feature>
<feature type="transmembrane region" description="Helical" evidence="3">
    <location>
        <begin position="12"/>
        <end position="30"/>
    </location>
</feature>
<dbReference type="Proteomes" id="UP000568888">
    <property type="component" value="Unassembled WGS sequence"/>
</dbReference>
<dbReference type="SUPFAM" id="SSF82714">
    <property type="entry name" value="Multidrug efflux transporter AcrB TolC docking domain, DN and DC subdomains"/>
    <property type="match status" value="2"/>
</dbReference>
<dbReference type="RefSeq" id="WP_183348717.1">
    <property type="nucleotide sequence ID" value="NZ_BLXY01000006.1"/>
</dbReference>
<feature type="transmembrane region" description="Helical" evidence="3">
    <location>
        <begin position="387"/>
        <end position="412"/>
    </location>
</feature>
<dbReference type="InterPro" id="IPR001036">
    <property type="entry name" value="Acrflvin-R"/>
</dbReference>
<feature type="transmembrane region" description="Helical" evidence="3">
    <location>
        <begin position="340"/>
        <end position="367"/>
    </location>
</feature>
<keyword evidence="2" id="KW-0175">Coiled coil</keyword>
<keyword evidence="3" id="KW-0812">Transmembrane</keyword>
<keyword evidence="3" id="KW-0472">Membrane</keyword>
<name>A0A6V8MZT8_9BACT</name>
<evidence type="ECO:0000256" key="2">
    <source>
        <dbReference type="SAM" id="Coils"/>
    </source>
</evidence>
<feature type="transmembrane region" description="Helical" evidence="3">
    <location>
        <begin position="531"/>
        <end position="551"/>
    </location>
</feature>
<evidence type="ECO:0000313" key="4">
    <source>
        <dbReference type="EMBL" id="GFO65033.1"/>
    </source>
</evidence>
<dbReference type="SUPFAM" id="SSF82693">
    <property type="entry name" value="Multidrug efflux transporter AcrB pore domain, PN1, PN2, PC1 and PC2 subdomains"/>
    <property type="match status" value="3"/>
</dbReference>
<evidence type="ECO:0000256" key="3">
    <source>
        <dbReference type="SAM" id="Phobius"/>
    </source>
</evidence>
<evidence type="ECO:0008006" key="6">
    <source>
        <dbReference type="Google" id="ProtNLM"/>
    </source>
</evidence>
<dbReference type="Gene3D" id="1.20.1600.10">
    <property type="entry name" value="Outer membrane efflux proteins (OEP)"/>
    <property type="match status" value="1"/>
</dbReference>
<feature type="transmembrane region" description="Helical" evidence="3">
    <location>
        <begin position="863"/>
        <end position="882"/>
    </location>
</feature>
<dbReference type="SUPFAM" id="SSF56954">
    <property type="entry name" value="Outer membrane efflux proteins (OEP)"/>
    <property type="match status" value="1"/>
</dbReference>
<sequence>MTPIKFSLRYPPVTLILTAMVVFIGIHAFLKMQRTEDPTITIRTGLVAAMYPGATSEQVEKQVTKTLEKHIFKFPEVRKEKTYSTSRPGVAIINVELEDSVKNSDQFWAKLRHEMNLVRTTELPAGVMGPVVDSDFGDTVAMLVAVHGKRYGYRELRDYADKIHDEMRTVREVGKLVTYGNQSEEVRISGSLERVAQYFADPRQIVNALRERNVIQSGGHFEAERSKSPMRTTGIFNTEEDIRNVLVDVSKDGHPLYIKDFATVERRYQDPTFMVRYDGDPCLLLSVEMQKGKNIVELGDRLDTVFQRLKVLLPPDVKLDLVANQPEVVKDRTEKLSHEFLLAIVSVVLVTIVLLPLRVALIAALAIPVTLCGTLGVMNAFGIALHQVSIAGLIMVLGIVVDDAIVIADNFVELLDHKVPKAEAAWRCASDVLVPVLTATITIIASFLPLLILTGSVGEFIMALPLTVAIALAVSFIVAVFLTPLLCRFFIKKGLHDHDAAHDHKKEKKSLLDLLQDKYGIWIGTFMNRKWLAFALGGCAFVFGVALFAVVPQQFFPSAERNQFVVDVWMPQGTRIEATDAVMGRIEKALAKSKGVAHYATFVGQSAPRFYYNVNPQQPDGAYGQFIVNTASVEDTSRLVQELRPALAKVAPEAMVIVKELQQGSQMEAPIEVRIAGDDIAELKRLGEQVQAILEGIPNTQYVFRDYFNDSYLVDVKVNDELANRLGLTDAGVSQTLAGAFDGAAVSTFWEGDRAVDIKLRLDPASRSSFSDIGNTYLNSDLTRARVPLRAVATLAPEWQTGRIVRRNGVHTLTIRAFPKTGVYASDILEQAMPRIKALELPTGYRIYYGGEKDNQDETFPQMLVALGISLVAIFLVLLVQFRNVSDPLVVMASIPLTLFGAILGLVITHNPFGFTAFMGLISLCGIVVRNGIILVDYCNERVAEGVSLEQAAREAGARRLRPIFLTTMAAAVGVTPMILSRSSLWSPLASVIAFGLIFSMFFTLLVVPVIYVAVKSRVARRASVQEGVVAAALVGLVLLAGGREASAEPVRQSLTLSQAVELALKQNSVLKMGRDKVAETDHRITSVRSQYFPQLTNNTKFMSLSDKQQISIPAGSLGGAGGEQFPNREVKLSQSKSTVLYSETTLAQPITQLFKIGAASDIAKAERGIAKAELSKSENETVFAVHELYYALLVADKERTAAQASLDAAQENLREAEEGVKAGNVLEVALTAARADLLQNRQALLVADNRAADVTSELCDLLGLPSDTTVEVTEAGLPELTKPVKEQAYEEARSGNGEMLAARQTLEKSRHAVRAAGYEYIPDLTIYARHGYQDGAPFLERNVGIVGAELTWNIFDWGKRKADIEQRAAQRSQAEENLARIDKRIGIDIDKALRKLERSQQMVEVAREALSLRRENARLSDNRLKAGTVTAAKHAEAVAALKRAEMDELQASLACRLAQAELDRIRGVLASSR</sequence>
<organism evidence="4 5">
    <name type="scientific">Geomonas paludis</name>
    <dbReference type="NCBI Taxonomy" id="2740185"/>
    <lineage>
        <taxon>Bacteria</taxon>
        <taxon>Pseudomonadati</taxon>
        <taxon>Thermodesulfobacteriota</taxon>
        <taxon>Desulfuromonadia</taxon>
        <taxon>Geobacterales</taxon>
        <taxon>Geobacteraceae</taxon>
        <taxon>Geomonas</taxon>
    </lineage>
</organism>
<feature type="transmembrane region" description="Helical" evidence="3">
    <location>
        <begin position="961"/>
        <end position="980"/>
    </location>
</feature>
<feature type="coiled-coil region" evidence="2">
    <location>
        <begin position="1365"/>
        <end position="1423"/>
    </location>
</feature>
<proteinExistence type="inferred from homology"/>
<reference evidence="5" key="1">
    <citation type="submission" date="2020-06" db="EMBL/GenBank/DDBJ databases">
        <title>Draft genomic sequecing of Geomonas sp. Red736.</title>
        <authorList>
            <person name="Itoh H."/>
            <person name="Xu Z.X."/>
            <person name="Ushijima N."/>
            <person name="Masuda Y."/>
            <person name="Shiratori Y."/>
            <person name="Senoo K."/>
        </authorList>
    </citation>
    <scope>NUCLEOTIDE SEQUENCE [LARGE SCALE GENOMIC DNA]</scope>
    <source>
        <strain evidence="5">Red736</strain>
    </source>
</reference>
<dbReference type="InterPro" id="IPR027463">
    <property type="entry name" value="AcrB_DN_DC_subdom"/>
</dbReference>
<evidence type="ECO:0000256" key="1">
    <source>
        <dbReference type="ARBA" id="ARBA00007613"/>
    </source>
</evidence>
<dbReference type="InterPro" id="IPR003423">
    <property type="entry name" value="OMP_efflux"/>
</dbReference>
<dbReference type="Pfam" id="PF02321">
    <property type="entry name" value="OEP"/>
    <property type="match status" value="2"/>
</dbReference>
<dbReference type="SUPFAM" id="SSF82866">
    <property type="entry name" value="Multidrug efflux transporter AcrB transmembrane domain"/>
    <property type="match status" value="2"/>
</dbReference>
<keyword evidence="3" id="KW-1133">Transmembrane helix</keyword>
<feature type="transmembrane region" description="Helical" evidence="3">
    <location>
        <begin position="460"/>
        <end position="486"/>
    </location>
</feature>
<feature type="transmembrane region" description="Helical" evidence="3">
    <location>
        <begin position="1027"/>
        <end position="1043"/>
    </location>
</feature>
<dbReference type="Gene3D" id="3.30.70.1320">
    <property type="entry name" value="Multidrug efflux transporter AcrB pore domain like"/>
    <property type="match status" value="1"/>
</dbReference>
<dbReference type="PANTHER" id="PTHR32063:SF18">
    <property type="entry name" value="CATION EFFLUX SYSTEM PROTEIN"/>
    <property type="match status" value="1"/>
</dbReference>
<gene>
    <name evidence="4" type="ORF">GMPD_29520</name>
</gene>
<dbReference type="Gene3D" id="3.30.2090.10">
    <property type="entry name" value="Multidrug efflux transporter AcrB TolC docking domain, DN and DC subdomains"/>
    <property type="match status" value="2"/>
</dbReference>
<dbReference type="Gene3D" id="3.30.70.1430">
    <property type="entry name" value="Multidrug efflux transporter AcrB pore domain"/>
    <property type="match status" value="2"/>
</dbReference>
<feature type="transmembrane region" description="Helical" evidence="3">
    <location>
        <begin position="889"/>
        <end position="909"/>
    </location>
</feature>
<comment type="caution">
    <text evidence="4">The sequence shown here is derived from an EMBL/GenBank/DDBJ whole genome shotgun (WGS) entry which is preliminary data.</text>
</comment>
<accession>A0A6V8MZT8</accession>